<dbReference type="GO" id="GO:0016887">
    <property type="term" value="F:ATP hydrolysis activity"/>
    <property type="evidence" value="ECO:0007669"/>
    <property type="project" value="TreeGrafter"/>
</dbReference>
<evidence type="ECO:0000313" key="4">
    <source>
        <dbReference type="EMBL" id="REE96814.1"/>
    </source>
</evidence>
<dbReference type="Gene3D" id="3.40.50.300">
    <property type="entry name" value="P-loop containing nucleotide triphosphate hydrolases"/>
    <property type="match status" value="1"/>
</dbReference>
<sequence>MPVICDPDAATARRLSAAFRGHGRAFAELDAVEQALASDPGEFVVVLGPHVDLPGALAFAGARRMDRPALAVILVRERLEVDVLAESMRAGVREVVPDRDFPALMEACRRGWEVAGRLWAAERERDRAAAPAEKGRVVVVFAGKGGCGKSMVSTNLAVSLAARGGSACLVDLDLAFGDVGIMLRADPHRTIVDAVPMAGHMDETGVESMLVRHPSGVRAVLAPVTPGEAEKISGKLVTELLSVLSRMFDTVVVDTSPQFSEQVLAALDAADRQLLIATPEVTALKGLRVTLGMLELLGYPADAHAVVLNRADAKAGLSQADIDRVVGRPIAAHVPTSPDVPASINRGVPLVQDDPQHPVSRAIADLAQRLTAGAEQPAIAAPGRRGLRRKARSR</sequence>
<dbReference type="Proteomes" id="UP000256661">
    <property type="component" value="Unassembled WGS sequence"/>
</dbReference>
<accession>A0A3D9SW66</accession>
<evidence type="ECO:0000256" key="3">
    <source>
        <dbReference type="SAM" id="MobiDB-lite"/>
    </source>
</evidence>
<keyword evidence="1" id="KW-0547">Nucleotide-binding</keyword>
<dbReference type="GO" id="GO:0051782">
    <property type="term" value="P:negative regulation of cell division"/>
    <property type="evidence" value="ECO:0007669"/>
    <property type="project" value="TreeGrafter"/>
</dbReference>
<proteinExistence type="predicted"/>
<dbReference type="Pfam" id="PF10609">
    <property type="entry name" value="ParA"/>
    <property type="match status" value="1"/>
</dbReference>
<dbReference type="OrthoDB" id="3448281at2"/>
<dbReference type="PANTHER" id="PTHR43384:SF13">
    <property type="entry name" value="SLR0110 PROTEIN"/>
    <property type="match status" value="1"/>
</dbReference>
<dbReference type="RefSeq" id="WP_116022403.1">
    <property type="nucleotide sequence ID" value="NZ_QTTT01000001.1"/>
</dbReference>
<dbReference type="GO" id="GO:0005524">
    <property type="term" value="F:ATP binding"/>
    <property type="evidence" value="ECO:0007669"/>
    <property type="project" value="UniProtKB-KW"/>
</dbReference>
<dbReference type="GO" id="GO:0005829">
    <property type="term" value="C:cytosol"/>
    <property type="evidence" value="ECO:0007669"/>
    <property type="project" value="TreeGrafter"/>
</dbReference>
<dbReference type="AlphaFoldDB" id="A0A3D9SW66"/>
<dbReference type="PANTHER" id="PTHR43384">
    <property type="entry name" value="SEPTUM SITE-DETERMINING PROTEIN MIND HOMOLOG, CHLOROPLASTIC-RELATED"/>
    <property type="match status" value="1"/>
</dbReference>
<keyword evidence="2" id="KW-0067">ATP-binding</keyword>
<comment type="caution">
    <text evidence="4">The sequence shown here is derived from an EMBL/GenBank/DDBJ whole genome shotgun (WGS) entry which is preliminary data.</text>
</comment>
<dbReference type="EMBL" id="QTTT01000001">
    <property type="protein sequence ID" value="REE96814.1"/>
    <property type="molecule type" value="Genomic_DNA"/>
</dbReference>
<organism evidence="4 5">
    <name type="scientific">Thermomonospora umbrina</name>
    <dbReference type="NCBI Taxonomy" id="111806"/>
    <lineage>
        <taxon>Bacteria</taxon>
        <taxon>Bacillati</taxon>
        <taxon>Actinomycetota</taxon>
        <taxon>Actinomycetes</taxon>
        <taxon>Streptosporangiales</taxon>
        <taxon>Thermomonosporaceae</taxon>
        <taxon>Thermomonospora</taxon>
    </lineage>
</organism>
<dbReference type="InterPro" id="IPR027417">
    <property type="entry name" value="P-loop_NTPase"/>
</dbReference>
<protein>
    <submittedName>
        <fullName evidence="4">Pilus assembly protein CpaE</fullName>
    </submittedName>
</protein>
<name>A0A3D9SW66_9ACTN</name>
<dbReference type="InterPro" id="IPR050625">
    <property type="entry name" value="ParA/MinD_ATPase"/>
</dbReference>
<dbReference type="GO" id="GO:0009898">
    <property type="term" value="C:cytoplasmic side of plasma membrane"/>
    <property type="evidence" value="ECO:0007669"/>
    <property type="project" value="TreeGrafter"/>
</dbReference>
<reference evidence="4 5" key="1">
    <citation type="submission" date="2018-08" db="EMBL/GenBank/DDBJ databases">
        <title>Sequencing the genomes of 1000 actinobacteria strains.</title>
        <authorList>
            <person name="Klenk H.-P."/>
        </authorList>
    </citation>
    <scope>NUCLEOTIDE SEQUENCE [LARGE SCALE GENOMIC DNA]</scope>
    <source>
        <strain evidence="4 5">DSM 43927</strain>
    </source>
</reference>
<keyword evidence="5" id="KW-1185">Reference proteome</keyword>
<feature type="compositionally biased region" description="Basic residues" evidence="3">
    <location>
        <begin position="385"/>
        <end position="394"/>
    </location>
</feature>
<gene>
    <name evidence="4" type="ORF">DFJ69_2265</name>
</gene>
<dbReference type="SUPFAM" id="SSF52540">
    <property type="entry name" value="P-loop containing nucleoside triphosphate hydrolases"/>
    <property type="match status" value="1"/>
</dbReference>
<dbReference type="InterPro" id="IPR033756">
    <property type="entry name" value="YlxH/NBP35"/>
</dbReference>
<evidence type="ECO:0000313" key="5">
    <source>
        <dbReference type="Proteomes" id="UP000256661"/>
    </source>
</evidence>
<evidence type="ECO:0000256" key="1">
    <source>
        <dbReference type="ARBA" id="ARBA00022741"/>
    </source>
</evidence>
<feature type="region of interest" description="Disordered" evidence="3">
    <location>
        <begin position="374"/>
        <end position="394"/>
    </location>
</feature>
<evidence type="ECO:0000256" key="2">
    <source>
        <dbReference type="ARBA" id="ARBA00022840"/>
    </source>
</evidence>